<dbReference type="RefSeq" id="WP_135526692.1">
    <property type="nucleotide sequence ID" value="NZ_SRLH01000005.1"/>
</dbReference>
<feature type="transmembrane region" description="Helical" evidence="3">
    <location>
        <begin position="391"/>
        <end position="412"/>
    </location>
</feature>
<accession>A0A4Z0L5J1</accession>
<dbReference type="GO" id="GO:0043565">
    <property type="term" value="F:sequence-specific DNA binding"/>
    <property type="evidence" value="ECO:0007669"/>
    <property type="project" value="InterPro"/>
</dbReference>
<keyword evidence="3" id="KW-0472">Membrane</keyword>
<dbReference type="SMART" id="SM00028">
    <property type="entry name" value="TPR"/>
    <property type="match status" value="4"/>
</dbReference>
<dbReference type="InterPro" id="IPR011990">
    <property type="entry name" value="TPR-like_helical_dom_sf"/>
</dbReference>
<evidence type="ECO:0000256" key="3">
    <source>
        <dbReference type="SAM" id="Phobius"/>
    </source>
</evidence>
<feature type="signal peptide" evidence="4">
    <location>
        <begin position="1"/>
        <end position="18"/>
    </location>
</feature>
<dbReference type="Proteomes" id="UP000297407">
    <property type="component" value="Unassembled WGS sequence"/>
</dbReference>
<dbReference type="Gene3D" id="1.25.40.10">
    <property type="entry name" value="Tetratricopeptide repeat domain"/>
    <property type="match status" value="1"/>
</dbReference>
<keyword evidence="3" id="KW-0812">Transmembrane</keyword>
<dbReference type="PANTHER" id="PTHR43280">
    <property type="entry name" value="ARAC-FAMILY TRANSCRIPTIONAL REGULATOR"/>
    <property type="match status" value="1"/>
</dbReference>
<proteinExistence type="predicted"/>
<evidence type="ECO:0000313" key="7">
    <source>
        <dbReference type="Proteomes" id="UP000297407"/>
    </source>
</evidence>
<dbReference type="Gene3D" id="1.10.10.60">
    <property type="entry name" value="Homeodomain-like"/>
    <property type="match status" value="2"/>
</dbReference>
<feature type="repeat" description="TPR" evidence="2">
    <location>
        <begin position="240"/>
        <end position="273"/>
    </location>
</feature>
<dbReference type="GO" id="GO:0003700">
    <property type="term" value="F:DNA-binding transcription factor activity"/>
    <property type="evidence" value="ECO:0007669"/>
    <property type="project" value="InterPro"/>
</dbReference>
<dbReference type="EMBL" id="SRLH01000005">
    <property type="protein sequence ID" value="TGD57652.1"/>
    <property type="molecule type" value="Genomic_DNA"/>
</dbReference>
<dbReference type="PROSITE" id="PS01124">
    <property type="entry name" value="HTH_ARAC_FAMILY_2"/>
    <property type="match status" value="1"/>
</dbReference>
<evidence type="ECO:0000256" key="1">
    <source>
        <dbReference type="ARBA" id="ARBA00023125"/>
    </source>
</evidence>
<keyword evidence="7" id="KW-1185">Reference proteome</keyword>
<feature type="domain" description="HTH araC/xylS-type" evidence="5">
    <location>
        <begin position="476"/>
        <end position="576"/>
    </location>
</feature>
<organism evidence="6 7">
    <name type="scientific">Flavobacterium humi</name>
    <dbReference type="NCBI Taxonomy" id="2562683"/>
    <lineage>
        <taxon>Bacteria</taxon>
        <taxon>Pseudomonadati</taxon>
        <taxon>Bacteroidota</taxon>
        <taxon>Flavobacteriia</taxon>
        <taxon>Flavobacteriales</taxon>
        <taxon>Flavobacteriaceae</taxon>
        <taxon>Flavobacterium</taxon>
    </lineage>
</organism>
<keyword evidence="3" id="KW-1133">Transmembrane helix</keyword>
<keyword evidence="1" id="KW-0238">DNA-binding</keyword>
<gene>
    <name evidence="6" type="ORF">E4635_10720</name>
</gene>
<evidence type="ECO:0000256" key="2">
    <source>
        <dbReference type="PROSITE-ProRule" id="PRU00339"/>
    </source>
</evidence>
<dbReference type="SUPFAM" id="SSF48452">
    <property type="entry name" value="TPR-like"/>
    <property type="match status" value="2"/>
</dbReference>
<evidence type="ECO:0000313" key="6">
    <source>
        <dbReference type="EMBL" id="TGD57652.1"/>
    </source>
</evidence>
<dbReference type="PANTHER" id="PTHR43280:SF29">
    <property type="entry name" value="ARAC-FAMILY TRANSCRIPTIONAL REGULATOR"/>
    <property type="match status" value="1"/>
</dbReference>
<feature type="chain" id="PRO_5021438356" evidence="4">
    <location>
        <begin position="19"/>
        <end position="581"/>
    </location>
</feature>
<keyword evidence="4" id="KW-0732">Signal</keyword>
<dbReference type="AlphaFoldDB" id="A0A4Z0L5J1"/>
<sequence length="581" mass="67418">MKFLLCCFLSLLCVCAFPQKSNLSNPEYLVLQEKVKSLIGSNIDSAFIYASKIEKSEIPLQKTFALGCKAYLFQLKAKGRDSRQAYAKAFYYLEKVPASGEKTKLHAFLLNIGGLIAWKKSEYSQALLQYQKGKRLSESINDQMQVVKFMYNIAQINGEVGNFKSAIAATKEAEKVIDRIKYLYTDEQLVRDKGNIYGNLGNFYERYYYKDSNNKRFLDSAAYFYKKTIVYSKGFDDRKLTAQSNLGNVYYEKKEYAKAEKIYYDLLLLAKENAYKSRYYSVNFNLGRLYFYTKKYDDALICFQKVDSIYDLTKTDESGFIDDSHYYQAKIYDHFKNAEKAYYHSQVYLDAFEKNESKFNKESQEVNYLIGTGKLRKEIISIREKNQTAVLLRKAGVFIAAALFVVLVLVLFRNVKRRKKVEERINTLIAEHKANLENKEKPAEELFLPKVSPEGKPNVLSIDEEKENEIVKKLLNLEKKFQYLNPDFTQQAVAKRIKTNTTYLSYVVNKRFGKTFSEYVNELKINYVINEIISNPTFRKYSTQAMAESVGYKNAVSFTKTFSKRTGVTPVQFIKKVENNS</sequence>
<name>A0A4Z0L5J1_9FLAO</name>
<evidence type="ECO:0000256" key="4">
    <source>
        <dbReference type="SAM" id="SignalP"/>
    </source>
</evidence>
<comment type="caution">
    <text evidence="6">The sequence shown here is derived from an EMBL/GenBank/DDBJ whole genome shotgun (WGS) entry which is preliminary data.</text>
</comment>
<evidence type="ECO:0000259" key="5">
    <source>
        <dbReference type="PROSITE" id="PS01124"/>
    </source>
</evidence>
<dbReference type="PROSITE" id="PS50005">
    <property type="entry name" value="TPR"/>
    <property type="match status" value="1"/>
</dbReference>
<dbReference type="Pfam" id="PF12833">
    <property type="entry name" value="HTH_18"/>
    <property type="match status" value="1"/>
</dbReference>
<dbReference type="InterPro" id="IPR019734">
    <property type="entry name" value="TPR_rpt"/>
</dbReference>
<reference evidence="6 7" key="1">
    <citation type="submission" date="2019-04" db="EMBL/GenBank/DDBJ databases">
        <title>Flavobacterium sp. strain DS2-A Genome sequencing and assembly.</title>
        <authorList>
            <person name="Kim I."/>
        </authorList>
    </citation>
    <scope>NUCLEOTIDE SEQUENCE [LARGE SCALE GENOMIC DNA]</scope>
    <source>
        <strain evidence="6 7">DS2-A</strain>
    </source>
</reference>
<dbReference type="Pfam" id="PF13424">
    <property type="entry name" value="TPR_12"/>
    <property type="match status" value="1"/>
</dbReference>
<keyword evidence="2" id="KW-0802">TPR repeat</keyword>
<dbReference type="OrthoDB" id="5295174at2"/>
<dbReference type="InterPro" id="IPR018060">
    <property type="entry name" value="HTH_AraC"/>
</dbReference>
<protein>
    <submittedName>
        <fullName evidence="6">Helix-turn-helix domain-containing protein</fullName>
    </submittedName>
</protein>
<dbReference type="SMART" id="SM00342">
    <property type="entry name" value="HTH_ARAC"/>
    <property type="match status" value="1"/>
</dbReference>